<reference evidence="2" key="1">
    <citation type="journal article" date="2020" name="Nat. Commun.">
        <title>Genome sequence of the cluster root forming white lupin.</title>
        <authorList>
            <person name="Hufnagel B."/>
            <person name="Marques A."/>
            <person name="Soriano A."/>
            <person name="Marques L."/>
            <person name="Divol F."/>
            <person name="Doumas P."/>
            <person name="Sallet E."/>
            <person name="Mancinotti D."/>
            <person name="Carrere S."/>
            <person name="Marande W."/>
            <person name="Arribat S."/>
            <person name="Keller J."/>
            <person name="Huneau C."/>
            <person name="Blein T."/>
            <person name="Aime D."/>
            <person name="Laguerre M."/>
            <person name="Taylor J."/>
            <person name="Schubert V."/>
            <person name="Nelson M."/>
            <person name="Geu-Flores F."/>
            <person name="Crespi M."/>
            <person name="Gallardo-Guerrero K."/>
            <person name="Delaux P.-M."/>
            <person name="Salse J."/>
            <person name="Berges H."/>
            <person name="Guyot R."/>
            <person name="Gouzy J."/>
            <person name="Peret B."/>
        </authorList>
    </citation>
    <scope>NUCLEOTIDE SEQUENCE [LARGE SCALE GENOMIC DNA]</scope>
    <source>
        <strain evidence="2">cv. Amiga</strain>
    </source>
</reference>
<dbReference type="Proteomes" id="UP000447434">
    <property type="component" value="Chromosome 25"/>
</dbReference>
<proteinExistence type="predicted"/>
<dbReference type="EMBL" id="WOCE01000025">
    <property type="protein sequence ID" value="KAE9585373.1"/>
    <property type="molecule type" value="Genomic_DNA"/>
</dbReference>
<protein>
    <submittedName>
        <fullName evidence="1">Uncharacterized protein</fullName>
    </submittedName>
</protein>
<organism evidence="1 2">
    <name type="scientific">Lupinus albus</name>
    <name type="common">White lupine</name>
    <name type="synonym">Lupinus termis</name>
    <dbReference type="NCBI Taxonomy" id="3870"/>
    <lineage>
        <taxon>Eukaryota</taxon>
        <taxon>Viridiplantae</taxon>
        <taxon>Streptophyta</taxon>
        <taxon>Embryophyta</taxon>
        <taxon>Tracheophyta</taxon>
        <taxon>Spermatophyta</taxon>
        <taxon>Magnoliopsida</taxon>
        <taxon>eudicotyledons</taxon>
        <taxon>Gunneridae</taxon>
        <taxon>Pentapetalae</taxon>
        <taxon>rosids</taxon>
        <taxon>fabids</taxon>
        <taxon>Fabales</taxon>
        <taxon>Fabaceae</taxon>
        <taxon>Papilionoideae</taxon>
        <taxon>50 kb inversion clade</taxon>
        <taxon>genistoids sensu lato</taxon>
        <taxon>core genistoids</taxon>
        <taxon>Genisteae</taxon>
        <taxon>Lupinus</taxon>
    </lineage>
</organism>
<evidence type="ECO:0000313" key="1">
    <source>
        <dbReference type="EMBL" id="KAE9585373.1"/>
    </source>
</evidence>
<evidence type="ECO:0000313" key="2">
    <source>
        <dbReference type="Proteomes" id="UP000447434"/>
    </source>
</evidence>
<comment type="caution">
    <text evidence="1">The sequence shown here is derived from an EMBL/GenBank/DDBJ whole genome shotgun (WGS) entry which is preliminary data.</text>
</comment>
<keyword evidence="2" id="KW-1185">Reference proteome</keyword>
<name>A0A6A4MWN3_LUPAL</name>
<gene>
    <name evidence="1" type="ORF">Lalb_Chr25g0288271</name>
</gene>
<sequence length="79" mass="9442">MNILYYLPDNLSSETFSYVLFFFISHVLKINLQISPQTFTTEIVCKILILQILRAMKPVFYTYTSSTFLHHHLLLYFLF</sequence>
<accession>A0A6A4MWN3</accession>
<dbReference type="AlphaFoldDB" id="A0A6A4MWN3"/>